<reference evidence="1" key="1">
    <citation type="submission" date="2023-03" db="EMBL/GenBank/DDBJ databases">
        <title>Massive genome expansion in bonnet fungi (Mycena s.s.) driven by repeated elements and novel gene families across ecological guilds.</title>
        <authorList>
            <consortium name="Lawrence Berkeley National Laboratory"/>
            <person name="Harder C.B."/>
            <person name="Miyauchi S."/>
            <person name="Viragh M."/>
            <person name="Kuo A."/>
            <person name="Thoen E."/>
            <person name="Andreopoulos B."/>
            <person name="Lu D."/>
            <person name="Skrede I."/>
            <person name="Drula E."/>
            <person name="Henrissat B."/>
            <person name="Morin E."/>
            <person name="Kohler A."/>
            <person name="Barry K."/>
            <person name="LaButti K."/>
            <person name="Morin E."/>
            <person name="Salamov A."/>
            <person name="Lipzen A."/>
            <person name="Mereny Z."/>
            <person name="Hegedus B."/>
            <person name="Baldrian P."/>
            <person name="Stursova M."/>
            <person name="Weitz H."/>
            <person name="Taylor A."/>
            <person name="Grigoriev I.V."/>
            <person name="Nagy L.G."/>
            <person name="Martin F."/>
            <person name="Kauserud H."/>
        </authorList>
    </citation>
    <scope>NUCLEOTIDE SEQUENCE</scope>
    <source>
        <strain evidence="1">CBHHK067</strain>
    </source>
</reference>
<dbReference type="AlphaFoldDB" id="A0AAD7G035"/>
<protein>
    <submittedName>
        <fullName evidence="1">Uncharacterized protein</fullName>
    </submittedName>
</protein>
<accession>A0AAD7G035</accession>
<comment type="caution">
    <text evidence="1">The sequence shown here is derived from an EMBL/GenBank/DDBJ whole genome shotgun (WGS) entry which is preliminary data.</text>
</comment>
<dbReference type="EMBL" id="JARKIE010000355">
    <property type="protein sequence ID" value="KAJ7651880.1"/>
    <property type="molecule type" value="Genomic_DNA"/>
</dbReference>
<proteinExistence type="predicted"/>
<gene>
    <name evidence="1" type="ORF">B0H17DRAFT_1147553</name>
</gene>
<evidence type="ECO:0000313" key="2">
    <source>
        <dbReference type="Proteomes" id="UP001221757"/>
    </source>
</evidence>
<evidence type="ECO:0000313" key="1">
    <source>
        <dbReference type="EMBL" id="KAJ7651880.1"/>
    </source>
</evidence>
<name>A0AAD7G035_MYCRO</name>
<organism evidence="1 2">
    <name type="scientific">Mycena rosella</name>
    <name type="common">Pink bonnet</name>
    <name type="synonym">Agaricus rosellus</name>
    <dbReference type="NCBI Taxonomy" id="1033263"/>
    <lineage>
        <taxon>Eukaryota</taxon>
        <taxon>Fungi</taxon>
        <taxon>Dikarya</taxon>
        <taxon>Basidiomycota</taxon>
        <taxon>Agaricomycotina</taxon>
        <taxon>Agaricomycetes</taxon>
        <taxon>Agaricomycetidae</taxon>
        <taxon>Agaricales</taxon>
        <taxon>Marasmiineae</taxon>
        <taxon>Mycenaceae</taxon>
        <taxon>Mycena</taxon>
    </lineage>
</organism>
<keyword evidence="2" id="KW-1185">Reference proteome</keyword>
<dbReference type="Proteomes" id="UP001221757">
    <property type="component" value="Unassembled WGS sequence"/>
</dbReference>
<sequence>MLPNGTPEFQDGKGIEFRVLHENSMKKWRLGRKKWAHLGEVWVFILKTQASNTVGRIIFGRSEHMLDVGRWQAQYLASHTAEYHARQCLWLRVARLRVKSLHTRTIATLTEVGDHLEGVVTPGHRTCYPNLIAPMPIKVHVTPALVERALLNEGMTWEEYGSTG</sequence>